<name>A0A8H7S424_9FUNG</name>
<reference evidence="1 2" key="1">
    <citation type="submission" date="2020-12" db="EMBL/GenBank/DDBJ databases">
        <title>Metabolic potential, ecology and presence of endohyphal bacteria is reflected in genomic diversity of Mucoromycotina.</title>
        <authorList>
            <person name="Muszewska A."/>
            <person name="Okrasinska A."/>
            <person name="Steczkiewicz K."/>
            <person name="Drgas O."/>
            <person name="Orlowska M."/>
            <person name="Perlinska-Lenart U."/>
            <person name="Aleksandrzak-Piekarczyk T."/>
            <person name="Szatraj K."/>
            <person name="Zielenkiewicz U."/>
            <person name="Pilsyk S."/>
            <person name="Malc E."/>
            <person name="Mieczkowski P."/>
            <person name="Kruszewska J.S."/>
            <person name="Biernat P."/>
            <person name="Pawlowska J."/>
        </authorList>
    </citation>
    <scope>NUCLEOTIDE SEQUENCE [LARGE SCALE GENOMIC DNA]</scope>
    <source>
        <strain evidence="1 2">CBS 142.35</strain>
    </source>
</reference>
<proteinExistence type="predicted"/>
<sequence length="222" mass="25105">MAATDGRRREKQQQQKFLYHHEKSKGMYELLVHSRTPGGLVCRPVSFNNIQNNVRRTSIIVKLTIALDGSLFFAKHLNHNNIIQSIQDMAQDYHEHIAKVLLLLDKLLKYQEKQSHYSPPIKAALIGHHGHKSNMEIILPSAFFSPHSPSKGRARIWLQSIMDIDPATETGFVISEQDGDTQPIDSAYFRELQLFLDQVDSMIGNSFSNIAPSSLQSLSSTP</sequence>
<evidence type="ECO:0000313" key="1">
    <source>
        <dbReference type="EMBL" id="KAG2221083.1"/>
    </source>
</evidence>
<gene>
    <name evidence="1" type="ORF">INT45_009741</name>
</gene>
<protein>
    <submittedName>
        <fullName evidence="1">Uncharacterized protein</fullName>
    </submittedName>
</protein>
<organism evidence="1 2">
    <name type="scientific">Circinella minor</name>
    <dbReference type="NCBI Taxonomy" id="1195481"/>
    <lineage>
        <taxon>Eukaryota</taxon>
        <taxon>Fungi</taxon>
        <taxon>Fungi incertae sedis</taxon>
        <taxon>Mucoromycota</taxon>
        <taxon>Mucoromycotina</taxon>
        <taxon>Mucoromycetes</taxon>
        <taxon>Mucorales</taxon>
        <taxon>Lichtheimiaceae</taxon>
        <taxon>Circinella</taxon>
    </lineage>
</organism>
<dbReference type="AlphaFoldDB" id="A0A8H7S424"/>
<comment type="caution">
    <text evidence="1">The sequence shown here is derived from an EMBL/GenBank/DDBJ whole genome shotgun (WGS) entry which is preliminary data.</text>
</comment>
<dbReference type="EMBL" id="JAEPRB010000120">
    <property type="protein sequence ID" value="KAG2221083.1"/>
    <property type="molecule type" value="Genomic_DNA"/>
</dbReference>
<keyword evidence="2" id="KW-1185">Reference proteome</keyword>
<accession>A0A8H7S424</accession>
<evidence type="ECO:0000313" key="2">
    <source>
        <dbReference type="Proteomes" id="UP000646827"/>
    </source>
</evidence>
<dbReference type="Proteomes" id="UP000646827">
    <property type="component" value="Unassembled WGS sequence"/>
</dbReference>
<dbReference type="OrthoDB" id="2265136at2759"/>